<evidence type="ECO:0000313" key="11">
    <source>
        <dbReference type="Proteomes" id="UP000061839"/>
    </source>
</evidence>
<evidence type="ECO:0000256" key="8">
    <source>
        <dbReference type="SAM" id="SignalP"/>
    </source>
</evidence>
<evidence type="ECO:0000256" key="2">
    <source>
        <dbReference type="ARBA" id="ARBA00022670"/>
    </source>
</evidence>
<keyword evidence="4 5" id="KW-0720">Serine protease</keyword>
<feature type="region of interest" description="Disordered" evidence="6">
    <location>
        <begin position="360"/>
        <end position="389"/>
    </location>
</feature>
<feature type="active site" description="Charge relay system" evidence="5">
    <location>
        <position position="108"/>
    </location>
</feature>
<proteinExistence type="inferred from homology"/>
<evidence type="ECO:0000256" key="4">
    <source>
        <dbReference type="ARBA" id="ARBA00022825"/>
    </source>
</evidence>
<dbReference type="HOGENOM" id="CLU_011263_13_2_11"/>
<dbReference type="InterPro" id="IPR015500">
    <property type="entry name" value="Peptidase_S8_subtilisin-rel"/>
</dbReference>
<dbReference type="Proteomes" id="UP000061839">
    <property type="component" value="Chromosome"/>
</dbReference>
<dbReference type="PATRIC" id="fig|1618207.4.peg.84"/>
<dbReference type="InterPro" id="IPR050131">
    <property type="entry name" value="Peptidase_S8_subtilisin-like"/>
</dbReference>
<evidence type="ECO:0000256" key="7">
    <source>
        <dbReference type="SAM" id="Phobius"/>
    </source>
</evidence>
<keyword evidence="7" id="KW-1133">Transmembrane helix</keyword>
<gene>
    <name evidence="10" type="ORF">UM93_00395</name>
</gene>
<dbReference type="InterPro" id="IPR022398">
    <property type="entry name" value="Peptidase_S8_His-AS"/>
</dbReference>
<keyword evidence="7" id="KW-0812">Transmembrane</keyword>
<dbReference type="GO" id="GO:0006508">
    <property type="term" value="P:proteolysis"/>
    <property type="evidence" value="ECO:0007669"/>
    <property type="project" value="UniProtKB-KW"/>
</dbReference>
<dbReference type="EMBL" id="CP011005">
    <property type="protein sequence ID" value="AJT40396.1"/>
    <property type="molecule type" value="Genomic_DNA"/>
</dbReference>
<accession>A0A0D4BW95</accession>
<evidence type="ECO:0000256" key="6">
    <source>
        <dbReference type="SAM" id="MobiDB-lite"/>
    </source>
</evidence>
<evidence type="ECO:0000259" key="9">
    <source>
        <dbReference type="Pfam" id="PF00082"/>
    </source>
</evidence>
<dbReference type="AlphaFoldDB" id="A0A0D4BW95"/>
<dbReference type="PROSITE" id="PS00136">
    <property type="entry name" value="SUBTILASE_ASP"/>
    <property type="match status" value="1"/>
</dbReference>
<feature type="transmembrane region" description="Helical" evidence="7">
    <location>
        <begin position="403"/>
        <end position="425"/>
    </location>
</feature>
<reference evidence="10 11" key="1">
    <citation type="journal article" date="2015" name="Genome Announc.">
        <title>Complete Genome Sequencing of Protease-Producing Novel Arthrobacter sp. Strain IHBB 11108 Using PacBio Single-Molecule Real-Time Sequencing Technology.</title>
        <authorList>
            <person name="Kiran S."/>
            <person name="Swarnkar M.K."/>
            <person name="Pal M."/>
            <person name="Thakur R."/>
            <person name="Tewari R."/>
            <person name="Singh A.K."/>
            <person name="Gulati A."/>
        </authorList>
    </citation>
    <scope>NUCLEOTIDE SEQUENCE [LARGE SCALE GENOMIC DNA]</scope>
    <source>
        <strain evidence="10 11">IHBB 11108</strain>
    </source>
</reference>
<name>A0A0D4BW95_9MICC</name>
<comment type="similarity">
    <text evidence="1 5">Belongs to the peptidase S8 family.</text>
</comment>
<feature type="compositionally biased region" description="Pro residues" evidence="6">
    <location>
        <begin position="371"/>
        <end position="380"/>
    </location>
</feature>
<dbReference type="GO" id="GO:0004252">
    <property type="term" value="F:serine-type endopeptidase activity"/>
    <property type="evidence" value="ECO:0007669"/>
    <property type="project" value="UniProtKB-UniRule"/>
</dbReference>
<dbReference type="OrthoDB" id="9798386at2"/>
<dbReference type="PANTHER" id="PTHR43806:SF11">
    <property type="entry name" value="CEREVISIN-RELATED"/>
    <property type="match status" value="1"/>
</dbReference>
<feature type="active site" description="Charge relay system" evidence="5">
    <location>
        <position position="279"/>
    </location>
</feature>
<keyword evidence="3 5" id="KW-0378">Hydrolase</keyword>
<dbReference type="RefSeq" id="WP_052663444.1">
    <property type="nucleotide sequence ID" value="NZ_CP011005.1"/>
</dbReference>
<evidence type="ECO:0000313" key="10">
    <source>
        <dbReference type="EMBL" id="AJT40396.1"/>
    </source>
</evidence>
<keyword evidence="8" id="KW-0732">Signal</keyword>
<sequence>MATTTRRSTLRVTTAMALSVLSLLGVLSVASVTPASADEMRDNQYWLDEYGITKAWESTKGAGVKVAVIDSGVDGSHPDLKGAVVGGADVSGAGAKNGQKGIGDKPVHGTLVASLLAGRGHGGKADDSPKPDGVVGVAPEAQLLTVSTWLGSPNPAGKSIDDQIPQAVRWAVDQGAKVINMSLSSTSPAWPESWDSAFLYAEQHDVVIIAAAGNRESGLTQVGAPATIPGVVAVAGLKKDGTSSQDSSTQGITIAVSAPAEALVGAVPGGGYANWSGSSGAAPIVAGVAALIRAKYPDMKAAQVINRLLLSAKHKGSAGHNSIYGYGALDADAALNADIAPVTVSPLPSLQDWITIHRRNQPTPTVTKPAAQPPVTPAPMQPEATTPVALPPSQLDSALPATIVIGFGVLLLLVLLAGAAHLTVLRRRSVIERRSQDTS</sequence>
<feature type="signal peptide" evidence="8">
    <location>
        <begin position="1"/>
        <end position="37"/>
    </location>
</feature>
<feature type="chain" id="PRO_5002273803" evidence="8">
    <location>
        <begin position="38"/>
        <end position="439"/>
    </location>
</feature>
<feature type="active site" description="Charge relay system" evidence="5">
    <location>
        <position position="70"/>
    </location>
</feature>
<keyword evidence="2 5" id="KW-0645">Protease</keyword>
<dbReference type="PRINTS" id="PR00723">
    <property type="entry name" value="SUBTILISIN"/>
</dbReference>
<dbReference type="PANTHER" id="PTHR43806">
    <property type="entry name" value="PEPTIDASE S8"/>
    <property type="match status" value="1"/>
</dbReference>
<dbReference type="Gene3D" id="3.40.50.200">
    <property type="entry name" value="Peptidase S8/S53 domain"/>
    <property type="match status" value="1"/>
</dbReference>
<keyword evidence="11" id="KW-1185">Reference proteome</keyword>
<evidence type="ECO:0000256" key="1">
    <source>
        <dbReference type="ARBA" id="ARBA00011073"/>
    </source>
</evidence>
<dbReference type="PROSITE" id="PS00137">
    <property type="entry name" value="SUBTILASE_HIS"/>
    <property type="match status" value="1"/>
</dbReference>
<dbReference type="STRING" id="1618207.UM93_00395"/>
<dbReference type="InterPro" id="IPR023827">
    <property type="entry name" value="Peptidase_S8_Asp-AS"/>
</dbReference>
<feature type="domain" description="Peptidase S8/S53" evidence="9">
    <location>
        <begin position="61"/>
        <end position="327"/>
    </location>
</feature>
<protein>
    <submittedName>
        <fullName evidence="10">Peptidase S8</fullName>
    </submittedName>
</protein>
<organism evidence="10 11">
    <name type="scientific">Psychromicrobium lacuslunae</name>
    <dbReference type="NCBI Taxonomy" id="1618207"/>
    <lineage>
        <taxon>Bacteria</taxon>
        <taxon>Bacillati</taxon>
        <taxon>Actinomycetota</taxon>
        <taxon>Actinomycetes</taxon>
        <taxon>Micrococcales</taxon>
        <taxon>Micrococcaceae</taxon>
        <taxon>Psychromicrobium</taxon>
    </lineage>
</organism>
<evidence type="ECO:0000256" key="3">
    <source>
        <dbReference type="ARBA" id="ARBA00022801"/>
    </source>
</evidence>
<dbReference type="KEGG" id="ari:UM93_00395"/>
<evidence type="ECO:0000256" key="5">
    <source>
        <dbReference type="PROSITE-ProRule" id="PRU01240"/>
    </source>
</evidence>
<dbReference type="PROSITE" id="PS51892">
    <property type="entry name" value="SUBTILASE"/>
    <property type="match status" value="1"/>
</dbReference>
<dbReference type="InterPro" id="IPR000209">
    <property type="entry name" value="Peptidase_S8/S53_dom"/>
</dbReference>
<dbReference type="Pfam" id="PF00082">
    <property type="entry name" value="Peptidase_S8"/>
    <property type="match status" value="1"/>
</dbReference>
<dbReference type="SUPFAM" id="SSF52743">
    <property type="entry name" value="Subtilisin-like"/>
    <property type="match status" value="1"/>
</dbReference>
<dbReference type="InterPro" id="IPR036852">
    <property type="entry name" value="Peptidase_S8/S53_dom_sf"/>
</dbReference>
<keyword evidence="7" id="KW-0472">Membrane</keyword>